<dbReference type="PIRSF" id="PIRSF005727">
    <property type="entry name" value="Coatomer_beta_subunit"/>
    <property type="match status" value="1"/>
</dbReference>
<dbReference type="GO" id="GO:0006888">
    <property type="term" value="P:endoplasmic reticulum to Golgi vesicle-mediated transport"/>
    <property type="evidence" value="ECO:0007669"/>
    <property type="project" value="TreeGrafter"/>
</dbReference>
<dbReference type="OrthoDB" id="10261439at2759"/>
<feature type="compositionally biased region" description="Basic and acidic residues" evidence="11">
    <location>
        <begin position="495"/>
        <end position="508"/>
    </location>
</feature>
<evidence type="ECO:0000256" key="4">
    <source>
        <dbReference type="ARBA" id="ARBA00022737"/>
    </source>
</evidence>
<evidence type="ECO:0000313" key="15">
    <source>
        <dbReference type="EMBL" id="KAJ5068440.1"/>
    </source>
</evidence>
<dbReference type="OMA" id="IYKNFDW"/>
<feature type="domain" description="Coatomer beta subunit C-terminal" evidence="13">
    <location>
        <begin position="701"/>
        <end position="848"/>
    </location>
</feature>
<name>A0A9Q0L9Q0_ANAIG</name>
<dbReference type="PANTHER" id="PTHR10635">
    <property type="entry name" value="COATOMER SUBUNIT BETA"/>
    <property type="match status" value="1"/>
</dbReference>
<dbReference type="InterPro" id="IPR016460">
    <property type="entry name" value="COPB1"/>
</dbReference>
<dbReference type="SUPFAM" id="SSF48371">
    <property type="entry name" value="ARM repeat"/>
    <property type="match status" value="1"/>
</dbReference>
<dbReference type="InterPro" id="IPR029446">
    <property type="entry name" value="COPB1_appendage_platform_dom"/>
</dbReference>
<dbReference type="EMBL" id="JAPDFW010000115">
    <property type="protein sequence ID" value="KAJ5068440.1"/>
    <property type="molecule type" value="Genomic_DNA"/>
</dbReference>
<evidence type="ECO:0000259" key="13">
    <source>
        <dbReference type="Pfam" id="PF07718"/>
    </source>
</evidence>
<dbReference type="GO" id="GO:0006891">
    <property type="term" value="P:intra-Golgi vesicle-mediated transport"/>
    <property type="evidence" value="ECO:0007669"/>
    <property type="project" value="TreeGrafter"/>
</dbReference>
<evidence type="ECO:0000256" key="5">
    <source>
        <dbReference type="ARBA" id="ARBA00022892"/>
    </source>
</evidence>
<evidence type="ECO:0000256" key="7">
    <source>
        <dbReference type="ARBA" id="ARBA00023034"/>
    </source>
</evidence>
<dbReference type="GO" id="GO:0030126">
    <property type="term" value="C:COPI vesicle coat"/>
    <property type="evidence" value="ECO:0007669"/>
    <property type="project" value="InterPro"/>
</dbReference>
<evidence type="ECO:0000259" key="14">
    <source>
        <dbReference type="Pfam" id="PF14806"/>
    </source>
</evidence>
<keyword evidence="7 10" id="KW-0333">Golgi apparatus</keyword>
<dbReference type="Proteomes" id="UP001149090">
    <property type="component" value="Unassembled WGS sequence"/>
</dbReference>
<dbReference type="Pfam" id="PF14806">
    <property type="entry name" value="Coatomer_b_Cpla"/>
    <property type="match status" value="1"/>
</dbReference>
<dbReference type="GO" id="GO:0005198">
    <property type="term" value="F:structural molecule activity"/>
    <property type="evidence" value="ECO:0007669"/>
    <property type="project" value="InterPro"/>
</dbReference>
<dbReference type="PANTHER" id="PTHR10635:SF0">
    <property type="entry name" value="COATOMER SUBUNIT BETA"/>
    <property type="match status" value="1"/>
</dbReference>
<keyword evidence="2 10" id="KW-0813">Transport</keyword>
<proteinExistence type="predicted"/>
<keyword evidence="3 10" id="KW-0963">Cytoplasm</keyword>
<keyword evidence="5 10" id="KW-0931">ER-Golgi transport</keyword>
<evidence type="ECO:0000256" key="11">
    <source>
        <dbReference type="SAM" id="MobiDB-lite"/>
    </source>
</evidence>
<evidence type="ECO:0000256" key="1">
    <source>
        <dbReference type="ARBA" id="ARBA00004255"/>
    </source>
</evidence>
<comment type="subunit">
    <text evidence="10">Oligomeric complex that consists of at least the alpha, beta, beta', gamma, delta, epsilon and zeta subunits.</text>
</comment>
<feature type="domain" description="Coatomer beta subunit appendage platform" evidence="14">
    <location>
        <begin position="857"/>
        <end position="982"/>
    </location>
</feature>
<feature type="compositionally biased region" description="Low complexity" evidence="11">
    <location>
        <begin position="509"/>
        <end position="521"/>
    </location>
</feature>
<organism evidence="15 16">
    <name type="scientific">Anaeramoeba ignava</name>
    <name type="common">Anaerobic marine amoeba</name>
    <dbReference type="NCBI Taxonomy" id="1746090"/>
    <lineage>
        <taxon>Eukaryota</taxon>
        <taxon>Metamonada</taxon>
        <taxon>Anaeramoebidae</taxon>
        <taxon>Anaeramoeba</taxon>
    </lineage>
</organism>
<dbReference type="Pfam" id="PF01602">
    <property type="entry name" value="Adaptin_N"/>
    <property type="match status" value="1"/>
</dbReference>
<feature type="region of interest" description="Disordered" evidence="11">
    <location>
        <begin position="495"/>
        <end position="522"/>
    </location>
</feature>
<dbReference type="InterPro" id="IPR011710">
    <property type="entry name" value="Coatomer_bsu_C"/>
</dbReference>
<evidence type="ECO:0000256" key="2">
    <source>
        <dbReference type="ARBA" id="ARBA00022448"/>
    </source>
</evidence>
<dbReference type="InterPro" id="IPR011989">
    <property type="entry name" value="ARM-like"/>
</dbReference>
<dbReference type="GO" id="GO:0000139">
    <property type="term" value="C:Golgi membrane"/>
    <property type="evidence" value="ECO:0007669"/>
    <property type="project" value="UniProtKB-SubCell"/>
</dbReference>
<dbReference type="InterPro" id="IPR002553">
    <property type="entry name" value="Clathrin/coatomer_adapt-like_N"/>
</dbReference>
<evidence type="ECO:0000256" key="8">
    <source>
        <dbReference type="ARBA" id="ARBA00023136"/>
    </source>
</evidence>
<evidence type="ECO:0000256" key="6">
    <source>
        <dbReference type="ARBA" id="ARBA00022927"/>
    </source>
</evidence>
<dbReference type="AlphaFoldDB" id="A0A9Q0L9Q0"/>
<keyword evidence="16" id="KW-1185">Reference proteome</keyword>
<evidence type="ECO:0000313" key="16">
    <source>
        <dbReference type="Proteomes" id="UP001149090"/>
    </source>
</evidence>
<evidence type="ECO:0000256" key="9">
    <source>
        <dbReference type="ARBA" id="ARBA00023329"/>
    </source>
</evidence>
<comment type="function">
    <text evidence="10">The coatomer is a cytosolic protein complex that binds to dilysine motifs and reversibly associates with Golgi non-clathrin-coated vesicles, which further mediate biosynthetic protein transport from the ER, via the Golgi up to the trans Golgi network. Coatomer complex is required for budding from Golgi membranes, and is essential for the retrograde Golgi-to-ER transport of dilysine-tagged proteins.</text>
</comment>
<feature type="domain" description="Clathrin/coatomer adaptor adaptin-like N-terminal" evidence="12">
    <location>
        <begin position="23"/>
        <end position="528"/>
    </location>
</feature>
<evidence type="ECO:0000259" key="12">
    <source>
        <dbReference type="Pfam" id="PF01602"/>
    </source>
</evidence>
<comment type="subcellular location">
    <subcellularLocation>
        <location evidence="10">Cytoplasm</location>
    </subcellularLocation>
    <subcellularLocation>
        <location evidence="1 10">Golgi apparatus membrane</location>
        <topology evidence="1 10">Peripheral membrane protein</topology>
        <orientation evidence="1 10">Cytoplasmic side</orientation>
    </subcellularLocation>
    <subcellularLocation>
        <location evidence="10">Cytoplasmic vesicle</location>
        <location evidence="10">COPI-coated vesicle membrane</location>
        <topology evidence="10">Peripheral membrane protein</topology>
        <orientation evidence="10">Cytoplasmic side</orientation>
    </subcellularLocation>
</comment>
<dbReference type="Pfam" id="PF07718">
    <property type="entry name" value="Coatamer_beta_C"/>
    <property type="match status" value="1"/>
</dbReference>
<keyword evidence="4" id="KW-0677">Repeat</keyword>
<sequence>MQKNKNCTLIYHYESSTTPSFTTIQQQLQSNDIDLKIIGMKELLKLTLNGETIPKTIPMIVIQYISPTKDHELKKLFLLFLEVVEKKGPDNKLKNEMILVFNYIRSDLNHPNEFIRGKVLNFLCRIKEHEMLEPLVESVLENLTHPVPYTRKNAVLAVSSIYKVENNFIPDAPLLLLKFLKNETDPSCQRNAFIMLYEIAPEKAFHYLFSVLDRIETFDESIQLIAIEIINKIYLKKPSARSKYLKCITSLLQSSSTSVKFESAKTLSMLSNSSTAIKASAQTFCTVLRLETDNNVRLIVLKQLEKLRLAYPALVSDVLLDLFQVFSNSSLDIKKQILNISEDLVSLKNVDQVVLFLKKEFGSIFDKKNDDGNRLDYVRLLINFVHQLTFKFTQIAPQIIEMLIDLIAKIPNDEKNNPIDEASLIIRDIIQAQEDIREKALLRLFEIFPQIQSSFTIRTIIWIFGEFCQTEPSIKKAFSFIENSLNELKQVAFKTQEEEKEKETEKETNNTNQENIKENTIQTKKQDSNIITKSSNTKILDDGSYAVIVESSNQPSKTTLSALKAQDIPLSNLTKLMIQDDSLLATVIAVSLSKLSLRYSLLPSQKNPNSFIVDSILLLISLLKISQSEKVIPVLDKDAEERIIMCIKILGQPDESIKKNFLKESPNKISDSLSSEKLNSQKNQQLHNLFQEKNQPKESNPDDIVLFPQLTKFKSHSNLVADDTEEDLKKIIDFSDENSNSEEVDFFSSLNQNRSQKILQLTGLSDPIYVEAILDLNQYNISLIFYVKNQTKNTLQNLTLELLALGGLKLIEKPPVCVLGSFAEKQILVNLKVSSSEKGIIFGNITYDISGTSTTQKTMVILNEIKISPLEYLIPSYISLFNFRRMWSDFEWENKLVISTHFSDIETYINSVAQKTNMKCLAPVSKEDQVSGFVSKNFYAKTIFGEDVVANVSLEQSLDNKISALIRIRTRSQGLALALGDLLNNPNLDN</sequence>
<evidence type="ECO:0000256" key="10">
    <source>
        <dbReference type="PIRNR" id="PIRNR005727"/>
    </source>
</evidence>
<dbReference type="InterPro" id="IPR016024">
    <property type="entry name" value="ARM-type_fold"/>
</dbReference>
<comment type="caution">
    <text evidence="15">The sequence shown here is derived from an EMBL/GenBank/DDBJ whole genome shotgun (WGS) entry which is preliminary data.</text>
</comment>
<evidence type="ECO:0000256" key="3">
    <source>
        <dbReference type="ARBA" id="ARBA00022490"/>
    </source>
</evidence>
<keyword evidence="6 10" id="KW-0653">Protein transport</keyword>
<dbReference type="GO" id="GO:0006886">
    <property type="term" value="P:intracellular protein transport"/>
    <property type="evidence" value="ECO:0007669"/>
    <property type="project" value="InterPro"/>
</dbReference>
<dbReference type="Gene3D" id="1.25.10.10">
    <property type="entry name" value="Leucine-rich Repeat Variant"/>
    <property type="match status" value="1"/>
</dbReference>
<gene>
    <name evidence="15" type="ORF">M0811_12298</name>
</gene>
<protein>
    <recommendedName>
        <fullName evidence="10">Coatomer subunit beta</fullName>
    </recommendedName>
    <alternativeName>
        <fullName evidence="10">Beta-coat protein</fullName>
    </alternativeName>
</protein>
<reference evidence="15" key="1">
    <citation type="submission" date="2022-10" db="EMBL/GenBank/DDBJ databases">
        <title>Novel sulphate-reducing endosymbionts in the free-living metamonad Anaeramoeba.</title>
        <authorList>
            <person name="Jerlstrom-Hultqvist J."/>
            <person name="Cepicka I."/>
            <person name="Gallot-Lavallee L."/>
            <person name="Salas-Leiva D."/>
            <person name="Curtis B.A."/>
            <person name="Zahonova K."/>
            <person name="Pipaliya S."/>
            <person name="Dacks J."/>
            <person name="Roger A.J."/>
        </authorList>
    </citation>
    <scope>NUCLEOTIDE SEQUENCE</scope>
    <source>
        <strain evidence="15">BMAN</strain>
    </source>
</reference>
<keyword evidence="9 10" id="KW-0968">Cytoplasmic vesicle</keyword>
<accession>A0A9Q0L9Q0</accession>
<keyword evidence="8 10" id="KW-0472">Membrane</keyword>